<dbReference type="OrthoDB" id="7864349at2"/>
<dbReference type="PROSITE" id="PS51257">
    <property type="entry name" value="PROKAR_LIPOPROTEIN"/>
    <property type="match status" value="1"/>
</dbReference>
<accession>A0A347UKV5</accession>
<evidence type="ECO:0000313" key="2">
    <source>
        <dbReference type="Proteomes" id="UP000261704"/>
    </source>
</evidence>
<organism evidence="1 2">
    <name type="scientific">Profundibacter amoris</name>
    <dbReference type="NCBI Taxonomy" id="2171755"/>
    <lineage>
        <taxon>Bacteria</taxon>
        <taxon>Pseudomonadati</taxon>
        <taxon>Pseudomonadota</taxon>
        <taxon>Alphaproteobacteria</taxon>
        <taxon>Rhodobacterales</taxon>
        <taxon>Paracoccaceae</taxon>
        <taxon>Profundibacter</taxon>
    </lineage>
</organism>
<dbReference type="Proteomes" id="UP000261704">
    <property type="component" value="Chromosome"/>
</dbReference>
<evidence type="ECO:0000313" key="1">
    <source>
        <dbReference type="EMBL" id="AXX99483.1"/>
    </source>
</evidence>
<proteinExistence type="predicted"/>
<name>A0A347UKV5_9RHOB</name>
<sequence>MKRFYWLIIPAVILLTGCDSPHPRFARVEAQKVTVDGSTFKIRIRDGYAEAIRTNFERLPKIGDTFPKAAKAIEIASGCKVIPNSMKGDPALMVAKLDCK</sequence>
<dbReference type="RefSeq" id="WP_118944134.1">
    <property type="nucleotide sequence ID" value="NZ_CP032125.1"/>
</dbReference>
<protein>
    <recommendedName>
        <fullName evidence="3">Lipoprotein</fullName>
    </recommendedName>
</protein>
<evidence type="ECO:0008006" key="3">
    <source>
        <dbReference type="Google" id="ProtNLM"/>
    </source>
</evidence>
<gene>
    <name evidence="1" type="ORF">BAR1_17015</name>
</gene>
<dbReference type="EMBL" id="CP032125">
    <property type="protein sequence ID" value="AXX99483.1"/>
    <property type="molecule type" value="Genomic_DNA"/>
</dbReference>
<reference evidence="1 2" key="1">
    <citation type="submission" date="2018-09" db="EMBL/GenBank/DDBJ databases">
        <title>Profundibacter amoris BAR1 gen. nov., sp. nov., a new member of the Roseobacter clade isolated at Lokis Castle Vent Field on the Arctic Mid-Oceanic Ridge.</title>
        <authorList>
            <person name="Le Moine Bauer S."/>
            <person name="Sjoeberg A.G."/>
            <person name="L'Haridon S."/>
            <person name="Stokke R."/>
            <person name="Roalkvam I."/>
            <person name="Steen I.H."/>
            <person name="Dahle H."/>
        </authorList>
    </citation>
    <scope>NUCLEOTIDE SEQUENCE [LARGE SCALE GENOMIC DNA]</scope>
    <source>
        <strain evidence="1 2">BAR1</strain>
    </source>
</reference>
<dbReference type="KEGG" id="pamo:BAR1_17015"/>
<keyword evidence="2" id="KW-1185">Reference proteome</keyword>
<dbReference type="AlphaFoldDB" id="A0A347UKV5"/>